<feature type="domain" description="PX-associated" evidence="3">
    <location>
        <begin position="5"/>
        <end position="120"/>
    </location>
</feature>
<evidence type="ECO:0000256" key="1">
    <source>
        <dbReference type="SAM" id="MobiDB-lite"/>
    </source>
</evidence>
<sequence>MASIATLSPAESHALFDILTHHETYAEIEAFKQPGQISTYGPPFQDVSTKTTSPVLQTLLSKFALPLPGLRDVKPEFWKGSVDKMIDELAGAELSESYDKGVLGVRKTLATAISALIEYPARACLDGVEEESVDRDKAYDVGDPDDVLSAWQDCLQELVYGDLVDRLFDRAAETEKLEEHESLVQAMHEFIIVNLASLMHYTLVLSPEGPTLLRMIENVHRLLPYVVIRQTLKIGNVATMISGMMRIVLAKVSVASVTNWIGLSSGADEGMNLMQQIISQVLAWDKRELKKRADKIEKSKDAPPKEVCDELKGWISRTREEHEECRRQSRDQGMSIVAVIMALSSESPELSESQHAQALEYLSLQLGIRDRNEIVRVLCQRNPDLLTLAVREAVDAYTPMIRHVHQAVNLADTVWDFERFVTDMLKTSKPKGAKGAEKPASVEDFVDLLHRHQTSSHKFIHQVTKNGKEVTSWWREYVHTAVAQFRRDDQTPEPTTSLSKPTSPPGSIRHSLTEFFTHLTAQDQNAIRAELAAREKYLRELHAASAARISSVIKRTHSYPFGPGAYLARWQDLMDSTLITPDTETGHVRYGASKSVKEEGRRDVDGVKQGASIAHFDDVARDLAAGEKILDVPSAEKTLEVFGLRFRELLTG</sequence>
<protein>
    <submittedName>
        <fullName evidence="4">PX-associated</fullName>
    </submittedName>
</protein>
<dbReference type="EMBL" id="CP138581">
    <property type="protein sequence ID" value="WPG98861.1"/>
    <property type="molecule type" value="Genomic_DNA"/>
</dbReference>
<evidence type="ECO:0000313" key="4">
    <source>
        <dbReference type="EMBL" id="WPG98861.1"/>
    </source>
</evidence>
<proteinExistence type="predicted"/>
<feature type="region of interest" description="Disordered" evidence="1">
    <location>
        <begin position="485"/>
        <end position="507"/>
    </location>
</feature>
<accession>A0AAQ3M5K4</accession>
<reference evidence="4 5" key="1">
    <citation type="submission" date="2023-11" db="EMBL/GenBank/DDBJ databases">
        <title>An acidophilic fungus is an integral part of prey digestion in a carnivorous sundew plant.</title>
        <authorList>
            <person name="Tsai I.J."/>
        </authorList>
    </citation>
    <scope>NUCLEOTIDE SEQUENCE [LARGE SCALE GENOMIC DNA]</scope>
    <source>
        <strain evidence="4">169a</strain>
    </source>
</reference>
<dbReference type="InterPro" id="IPR024555">
    <property type="entry name" value="PX-associated"/>
</dbReference>
<dbReference type="InterPro" id="IPR047168">
    <property type="entry name" value="LEC1-like"/>
</dbReference>
<dbReference type="GO" id="GO:0035091">
    <property type="term" value="F:phosphatidylinositol binding"/>
    <property type="evidence" value="ECO:0007669"/>
    <property type="project" value="TreeGrafter"/>
</dbReference>
<dbReference type="AlphaFoldDB" id="A0AAQ3M5K4"/>
<dbReference type="Pfam" id="PF12828">
    <property type="entry name" value="PXB"/>
    <property type="match status" value="1"/>
</dbReference>
<dbReference type="PANTHER" id="PTHR47185">
    <property type="entry name" value="PX DOMAIN-CONTAINING PROTEIN YPR097W"/>
    <property type="match status" value="1"/>
</dbReference>
<keyword evidence="5" id="KW-1185">Reference proteome</keyword>
<dbReference type="InterPro" id="IPR024554">
    <property type="entry name" value="LEC1-like_C"/>
</dbReference>
<feature type="domain" description="PX" evidence="2">
    <location>
        <begin position="360"/>
        <end position="486"/>
    </location>
</feature>
<feature type="compositionally biased region" description="Low complexity" evidence="1">
    <location>
        <begin position="492"/>
        <end position="507"/>
    </location>
</feature>
<dbReference type="Pfam" id="PF12825">
    <property type="entry name" value="DUF3818"/>
    <property type="match status" value="2"/>
</dbReference>
<evidence type="ECO:0000259" key="3">
    <source>
        <dbReference type="Pfam" id="PF12828"/>
    </source>
</evidence>
<feature type="domain" description="PX" evidence="2">
    <location>
        <begin position="165"/>
        <end position="357"/>
    </location>
</feature>
<gene>
    <name evidence="4" type="ORF">R9X50_00165900</name>
</gene>
<dbReference type="PANTHER" id="PTHR47185:SF2">
    <property type="entry name" value="FUNGAL PROTEIN"/>
    <property type="match status" value="1"/>
</dbReference>
<evidence type="ECO:0000259" key="2">
    <source>
        <dbReference type="Pfam" id="PF12825"/>
    </source>
</evidence>
<organism evidence="4 5">
    <name type="scientific">Acrodontium crateriforme</name>
    <dbReference type="NCBI Taxonomy" id="150365"/>
    <lineage>
        <taxon>Eukaryota</taxon>
        <taxon>Fungi</taxon>
        <taxon>Dikarya</taxon>
        <taxon>Ascomycota</taxon>
        <taxon>Pezizomycotina</taxon>
        <taxon>Dothideomycetes</taxon>
        <taxon>Dothideomycetidae</taxon>
        <taxon>Mycosphaerellales</taxon>
        <taxon>Teratosphaeriaceae</taxon>
        <taxon>Acrodontium</taxon>
    </lineage>
</organism>
<evidence type="ECO:0000313" key="5">
    <source>
        <dbReference type="Proteomes" id="UP001303373"/>
    </source>
</evidence>
<name>A0AAQ3M5K4_9PEZI</name>
<dbReference type="Proteomes" id="UP001303373">
    <property type="component" value="Chromosome 2"/>
</dbReference>